<reference evidence="1 2" key="1">
    <citation type="submission" date="2019-10" db="EMBL/GenBank/DDBJ databases">
        <title>Genomic analysis of Raineyella sp. CBA3103.</title>
        <authorList>
            <person name="Roh S.W."/>
        </authorList>
    </citation>
    <scope>NUCLEOTIDE SEQUENCE [LARGE SCALE GENOMIC DNA]</scope>
    <source>
        <strain evidence="1 2">CBA3103</strain>
    </source>
</reference>
<dbReference type="InterPro" id="IPR036249">
    <property type="entry name" value="Thioredoxin-like_sf"/>
</dbReference>
<organism evidence="1 2">
    <name type="scientific">Raineyella fluvialis</name>
    <dbReference type="NCBI Taxonomy" id="2662261"/>
    <lineage>
        <taxon>Bacteria</taxon>
        <taxon>Bacillati</taxon>
        <taxon>Actinomycetota</taxon>
        <taxon>Actinomycetes</taxon>
        <taxon>Propionibacteriales</taxon>
        <taxon>Propionibacteriaceae</taxon>
        <taxon>Raineyella</taxon>
    </lineage>
</organism>
<accession>A0A5Q2F9R8</accession>
<dbReference type="Pfam" id="PF05768">
    <property type="entry name" value="Glrx-like"/>
    <property type="match status" value="1"/>
</dbReference>
<dbReference type="AlphaFoldDB" id="A0A5Q2F9R8"/>
<dbReference type="Proteomes" id="UP000386847">
    <property type="component" value="Chromosome"/>
</dbReference>
<proteinExistence type="predicted"/>
<evidence type="ECO:0000313" key="1">
    <source>
        <dbReference type="EMBL" id="QGF23642.1"/>
    </source>
</evidence>
<dbReference type="InterPro" id="IPR008554">
    <property type="entry name" value="Glutaredoxin-like"/>
</dbReference>
<evidence type="ECO:0000313" key="2">
    <source>
        <dbReference type="Proteomes" id="UP000386847"/>
    </source>
</evidence>
<dbReference type="Gene3D" id="3.40.30.10">
    <property type="entry name" value="Glutaredoxin"/>
    <property type="match status" value="1"/>
</dbReference>
<gene>
    <name evidence="1" type="ORF">Rai3103_08130</name>
</gene>
<name>A0A5Q2F9R8_9ACTN</name>
<keyword evidence="2" id="KW-1185">Reference proteome</keyword>
<dbReference type="KEGG" id="rain:Rai3103_08130"/>
<protein>
    <submittedName>
        <fullName evidence="1">Glutaredoxin</fullName>
    </submittedName>
</protein>
<dbReference type="SUPFAM" id="SSF52833">
    <property type="entry name" value="Thioredoxin-like"/>
    <property type="match status" value="1"/>
</dbReference>
<dbReference type="EMBL" id="CP045725">
    <property type="protein sequence ID" value="QGF23642.1"/>
    <property type="molecule type" value="Genomic_DNA"/>
</dbReference>
<sequence>MLGGMTSSKRLAAPDLAVVTIVESEACHVCAEANTVLADLGGEFPLAVERIDARSREGAALLQELRAAMTPLVLLDGAYVSSGRLSRRRLRRLLRARTREAA</sequence>